<name>A0A936YQ79_9HYPH</name>
<reference evidence="1" key="1">
    <citation type="submission" date="2021-01" db="EMBL/GenBank/DDBJ databases">
        <title>Rhizobium sp. strain KVB221 16S ribosomal RNA gene Genome sequencing and assembly.</title>
        <authorList>
            <person name="Kang M."/>
        </authorList>
    </citation>
    <scope>NUCLEOTIDE SEQUENCE</scope>
    <source>
        <strain evidence="1">KVB221</strain>
    </source>
</reference>
<dbReference type="EMBL" id="JAEQNC010000001">
    <property type="protein sequence ID" value="MBL0370557.1"/>
    <property type="molecule type" value="Genomic_DNA"/>
</dbReference>
<dbReference type="Pfam" id="PF21810">
    <property type="entry name" value="DUF6880"/>
    <property type="match status" value="1"/>
</dbReference>
<evidence type="ECO:0000313" key="2">
    <source>
        <dbReference type="Proteomes" id="UP000633219"/>
    </source>
</evidence>
<proteinExistence type="predicted"/>
<sequence length="469" mass="52589">MARQVKARLDAKGLSNLGLEKLVEILLEESVANKSLKARLQAALAGTSGPEEITRLIDKRLDALETAKTSINSTRARDLAVELSGLMRNIQSELGGVDAFAAFERLMRLAALRLRIEHRLKSDSARLAKVFSEVELVLAELLPTLPEAAQENAVAMLESDRKRDRYGERFEFFATALCGIGKSAADRWQAILEGQIKAGEPGRFVSRLLQRLFLHRGDLDAYISLEKAKPDHSQDSYAIAGMLHKAGRYAEALDWVRKKIAAIRILPVNGIATKVGQDYQARERKLLEADILDAMKERSEAQALRWKVFLDTFDADVLRKYISKLDDFAEFDELDKAFAAVLESEHIYEALLFLIEWPKRDVAATHVMAHAKKWDARNHDLLVAAASALSEDQPLAATVLFRILLNHILDRAPIAAYPLAVGYFEALIALAPEIEGDPRLESHPSFLAGIRSRHAKKYAFWQMVDRRNF</sequence>
<keyword evidence="2" id="KW-1185">Reference proteome</keyword>
<evidence type="ECO:0000313" key="1">
    <source>
        <dbReference type="EMBL" id="MBL0370557.1"/>
    </source>
</evidence>
<comment type="caution">
    <text evidence="1">The sequence shown here is derived from an EMBL/GenBank/DDBJ whole genome shotgun (WGS) entry which is preliminary data.</text>
</comment>
<organism evidence="1 2">
    <name type="scientific">Rhizobium setariae</name>
    <dbReference type="NCBI Taxonomy" id="2801340"/>
    <lineage>
        <taxon>Bacteria</taxon>
        <taxon>Pseudomonadati</taxon>
        <taxon>Pseudomonadota</taxon>
        <taxon>Alphaproteobacteria</taxon>
        <taxon>Hyphomicrobiales</taxon>
        <taxon>Rhizobiaceae</taxon>
        <taxon>Rhizobium/Agrobacterium group</taxon>
        <taxon>Rhizobium</taxon>
    </lineage>
</organism>
<dbReference type="InterPro" id="IPR049245">
    <property type="entry name" value="DUF6880"/>
</dbReference>
<dbReference type="Proteomes" id="UP000633219">
    <property type="component" value="Unassembled WGS sequence"/>
</dbReference>
<protein>
    <submittedName>
        <fullName evidence="1">Uncharacterized protein</fullName>
    </submittedName>
</protein>
<dbReference type="RefSeq" id="WP_201651827.1">
    <property type="nucleotide sequence ID" value="NZ_JAEQNC010000001.1"/>
</dbReference>
<accession>A0A936YQ79</accession>
<dbReference type="AlphaFoldDB" id="A0A936YQ79"/>
<gene>
    <name evidence="1" type="ORF">JJB09_00820</name>
</gene>